<dbReference type="KEGG" id="nneo:PQG83_04440"/>
<sequence>MQPINLADPDAILEFLANVTLRGEGVTAENLMEYVMDEGFTEPTYLSAKGEDPLAFYQGQPNAWGIYQIREWKRVLIISGGTGKIRRAQITETP</sequence>
<dbReference type="Proteomes" id="UP001302494">
    <property type="component" value="Chromosome"/>
</dbReference>
<dbReference type="EMBL" id="CP116968">
    <property type="protein sequence ID" value="WNM63007.1"/>
    <property type="molecule type" value="Genomic_DNA"/>
</dbReference>
<organism evidence="1 2">
    <name type="scientific">Candidatus Nitrospira neomarina</name>
    <dbReference type="NCBI Taxonomy" id="3020899"/>
    <lineage>
        <taxon>Bacteria</taxon>
        <taxon>Pseudomonadati</taxon>
        <taxon>Nitrospirota</taxon>
        <taxon>Nitrospiria</taxon>
        <taxon>Nitrospirales</taxon>
        <taxon>Nitrospiraceae</taxon>
        <taxon>Nitrospira</taxon>
    </lineage>
</organism>
<protein>
    <submittedName>
        <fullName evidence="1">Uncharacterized protein</fullName>
    </submittedName>
</protein>
<dbReference type="AlphaFoldDB" id="A0AA96GKF3"/>
<evidence type="ECO:0000313" key="1">
    <source>
        <dbReference type="EMBL" id="WNM63007.1"/>
    </source>
</evidence>
<dbReference type="RefSeq" id="WP_312747251.1">
    <property type="nucleotide sequence ID" value="NZ_CP116968.1"/>
</dbReference>
<accession>A0AA96GKF3</accession>
<gene>
    <name evidence="1" type="ORF">PQG83_04440</name>
</gene>
<keyword evidence="2" id="KW-1185">Reference proteome</keyword>
<evidence type="ECO:0000313" key="2">
    <source>
        <dbReference type="Proteomes" id="UP001302494"/>
    </source>
</evidence>
<reference evidence="1 2" key="1">
    <citation type="submission" date="2023-01" db="EMBL/GenBank/DDBJ databases">
        <title>Cultivation and genomic characterization of new, ubiquitous marine nitrite-oxidizing bacteria from the Nitrospirales.</title>
        <authorList>
            <person name="Mueller A.J."/>
            <person name="Daebeler A."/>
            <person name="Herbold C.W."/>
            <person name="Kirkegaard R.H."/>
            <person name="Daims H."/>
        </authorList>
    </citation>
    <scope>NUCLEOTIDE SEQUENCE [LARGE SCALE GENOMIC DNA]</scope>
    <source>
        <strain evidence="1 2">DK</strain>
    </source>
</reference>
<proteinExistence type="predicted"/>
<name>A0AA96GKF3_9BACT</name>